<evidence type="ECO:0000256" key="10">
    <source>
        <dbReference type="PROSITE-ProRule" id="PRU01240"/>
    </source>
</evidence>
<dbReference type="GO" id="GO:0006508">
    <property type="term" value="P:proteolysis"/>
    <property type="evidence" value="ECO:0007669"/>
    <property type="project" value="UniProtKB-KW"/>
</dbReference>
<dbReference type="Pfam" id="PF17766">
    <property type="entry name" value="fn3_6"/>
    <property type="match status" value="1"/>
</dbReference>
<dbReference type="PROSITE" id="PS00138">
    <property type="entry name" value="SUBTILASE_SER"/>
    <property type="match status" value="1"/>
</dbReference>
<keyword evidence="7" id="KW-0732">Signal</keyword>
<proteinExistence type="inferred from homology"/>
<dbReference type="Pfam" id="PF00082">
    <property type="entry name" value="Peptidase_S8"/>
    <property type="match status" value="1"/>
</dbReference>
<evidence type="ECO:0000256" key="4">
    <source>
        <dbReference type="ARBA" id="ARBA00022523"/>
    </source>
</evidence>
<dbReference type="Gene3D" id="3.30.70.80">
    <property type="entry name" value="Peptidase S8 propeptide/proteinase inhibitor I9"/>
    <property type="match status" value="1"/>
</dbReference>
<evidence type="ECO:0000256" key="1">
    <source>
        <dbReference type="ARBA" id="ARBA00002076"/>
    </source>
</evidence>
<dbReference type="CDD" id="cd04852">
    <property type="entry name" value="Peptidases_S8_3"/>
    <property type="match status" value="1"/>
</dbReference>
<evidence type="ECO:0000256" key="6">
    <source>
        <dbReference type="ARBA" id="ARBA00022670"/>
    </source>
</evidence>
<dbReference type="GO" id="GO:0048046">
    <property type="term" value="C:apoplast"/>
    <property type="evidence" value="ECO:0007669"/>
    <property type="project" value="UniProtKB-SubCell"/>
</dbReference>
<dbReference type="FunFam" id="3.50.30.30:FF:000005">
    <property type="entry name" value="subtilisin-like protease SBT1.5"/>
    <property type="match status" value="1"/>
</dbReference>
<evidence type="ECO:0000256" key="8">
    <source>
        <dbReference type="ARBA" id="ARBA00022801"/>
    </source>
</evidence>
<organism evidence="11 12">
    <name type="scientific">Populus trichocarpa</name>
    <name type="common">Western balsam poplar</name>
    <name type="synonym">Populus balsamifera subsp. trichocarpa</name>
    <dbReference type="NCBI Taxonomy" id="3694"/>
    <lineage>
        <taxon>Eukaryota</taxon>
        <taxon>Viridiplantae</taxon>
        <taxon>Streptophyta</taxon>
        <taxon>Embryophyta</taxon>
        <taxon>Tracheophyta</taxon>
        <taxon>Spermatophyta</taxon>
        <taxon>Magnoliopsida</taxon>
        <taxon>eudicotyledons</taxon>
        <taxon>Gunneridae</taxon>
        <taxon>Pentapetalae</taxon>
        <taxon>rosids</taxon>
        <taxon>fabids</taxon>
        <taxon>Malpighiales</taxon>
        <taxon>Salicaceae</taxon>
        <taxon>Saliceae</taxon>
        <taxon>Populus</taxon>
    </lineage>
</organism>
<keyword evidence="5" id="KW-0964">Secreted</keyword>
<accession>A0A2K1YKQ4</accession>
<keyword evidence="12" id="KW-1185">Reference proteome</keyword>
<evidence type="ECO:0000256" key="5">
    <source>
        <dbReference type="ARBA" id="ARBA00022525"/>
    </source>
</evidence>
<gene>
    <name evidence="11" type="ORF">POPTR_011G137950v4</name>
</gene>
<dbReference type="InterPro" id="IPR037045">
    <property type="entry name" value="S8pro/Inhibitor_I9_sf"/>
</dbReference>
<evidence type="ECO:0000313" key="12">
    <source>
        <dbReference type="Proteomes" id="UP000006729"/>
    </source>
</evidence>
<keyword evidence="9 10" id="KW-0720">Serine protease</keyword>
<comment type="function">
    <text evidence="1">Required for arbuscular mycorrhiza (AM) development during AM symbiosis with AM fungi (e.g. Glomeromycota intraradices).</text>
</comment>
<evidence type="ECO:0000256" key="7">
    <source>
        <dbReference type="ARBA" id="ARBA00022729"/>
    </source>
</evidence>
<evidence type="ECO:0000256" key="2">
    <source>
        <dbReference type="ARBA" id="ARBA00004271"/>
    </source>
</evidence>
<keyword evidence="6 10" id="KW-0645">Protease</keyword>
<dbReference type="Gene3D" id="3.50.30.30">
    <property type="match status" value="1"/>
</dbReference>
<dbReference type="InterPro" id="IPR000209">
    <property type="entry name" value="Peptidase_S8/S53_dom"/>
</dbReference>
<dbReference type="InterPro" id="IPR003137">
    <property type="entry name" value="PA_domain"/>
</dbReference>
<reference evidence="11 12" key="1">
    <citation type="journal article" date="2006" name="Science">
        <title>The genome of black cottonwood, Populus trichocarpa (Torr. &amp; Gray).</title>
        <authorList>
            <person name="Tuskan G.A."/>
            <person name="Difazio S."/>
            <person name="Jansson S."/>
            <person name="Bohlmann J."/>
            <person name="Grigoriev I."/>
            <person name="Hellsten U."/>
            <person name="Putnam N."/>
            <person name="Ralph S."/>
            <person name="Rombauts S."/>
            <person name="Salamov A."/>
            <person name="Schein J."/>
            <person name="Sterck L."/>
            <person name="Aerts A."/>
            <person name="Bhalerao R.R."/>
            <person name="Bhalerao R.P."/>
            <person name="Blaudez D."/>
            <person name="Boerjan W."/>
            <person name="Brun A."/>
            <person name="Brunner A."/>
            <person name="Busov V."/>
            <person name="Campbell M."/>
            <person name="Carlson J."/>
            <person name="Chalot M."/>
            <person name="Chapman J."/>
            <person name="Chen G.L."/>
            <person name="Cooper D."/>
            <person name="Coutinho P.M."/>
            <person name="Couturier J."/>
            <person name="Covert S."/>
            <person name="Cronk Q."/>
            <person name="Cunningham R."/>
            <person name="Davis J."/>
            <person name="Degroeve S."/>
            <person name="Dejardin A."/>
            <person name="Depamphilis C."/>
            <person name="Detter J."/>
            <person name="Dirks B."/>
            <person name="Dubchak I."/>
            <person name="Duplessis S."/>
            <person name="Ehlting J."/>
            <person name="Ellis B."/>
            <person name="Gendler K."/>
            <person name="Goodstein D."/>
            <person name="Gribskov M."/>
            <person name="Grimwood J."/>
            <person name="Groover A."/>
            <person name="Gunter L."/>
            <person name="Hamberger B."/>
            <person name="Heinze B."/>
            <person name="Helariutta Y."/>
            <person name="Henrissat B."/>
            <person name="Holligan D."/>
            <person name="Holt R."/>
            <person name="Huang W."/>
            <person name="Islam-Faridi N."/>
            <person name="Jones S."/>
            <person name="Jones-Rhoades M."/>
            <person name="Jorgensen R."/>
            <person name="Joshi C."/>
            <person name="Kangasjarvi J."/>
            <person name="Karlsson J."/>
            <person name="Kelleher C."/>
            <person name="Kirkpatrick R."/>
            <person name="Kirst M."/>
            <person name="Kohler A."/>
            <person name="Kalluri U."/>
            <person name="Larimer F."/>
            <person name="Leebens-Mack J."/>
            <person name="Leple J.C."/>
            <person name="Locascio P."/>
            <person name="Lou Y."/>
            <person name="Lucas S."/>
            <person name="Martin F."/>
            <person name="Montanini B."/>
            <person name="Napoli C."/>
            <person name="Nelson D.R."/>
            <person name="Nelson C."/>
            <person name="Nieminen K."/>
            <person name="Nilsson O."/>
            <person name="Pereda V."/>
            <person name="Peter G."/>
            <person name="Philippe R."/>
            <person name="Pilate G."/>
            <person name="Poliakov A."/>
            <person name="Razumovskaya J."/>
            <person name="Richardson P."/>
            <person name="Rinaldi C."/>
            <person name="Ritland K."/>
            <person name="Rouze P."/>
            <person name="Ryaboy D."/>
            <person name="Schmutz J."/>
            <person name="Schrader J."/>
            <person name="Segerman B."/>
            <person name="Shin H."/>
            <person name="Siddiqui A."/>
            <person name="Sterky F."/>
            <person name="Terry A."/>
            <person name="Tsai C.J."/>
            <person name="Uberbacher E."/>
            <person name="Unneberg P."/>
            <person name="Vahala J."/>
            <person name="Wall K."/>
            <person name="Wessler S."/>
            <person name="Yang G."/>
            <person name="Yin T."/>
            <person name="Douglas C."/>
            <person name="Marra M."/>
            <person name="Sandberg G."/>
            <person name="Van de Peer Y."/>
            <person name="Rokhsar D."/>
        </authorList>
    </citation>
    <scope>NUCLEOTIDE SEQUENCE [LARGE SCALE GENOMIC DNA]</scope>
    <source>
        <strain evidence="12">cv. Nisqually</strain>
    </source>
</reference>
<dbReference type="InterPro" id="IPR034197">
    <property type="entry name" value="Peptidases_S8_3"/>
</dbReference>
<comment type="subcellular location">
    <subcellularLocation>
        <location evidence="2">Secreted</location>
        <location evidence="2">Extracellular space</location>
        <location evidence="2">Apoplast</location>
    </subcellularLocation>
</comment>
<dbReference type="ExpressionAtlas" id="A0A2K1YKQ4">
    <property type="expression patterns" value="baseline and differential"/>
</dbReference>
<dbReference type="Pfam" id="PF02225">
    <property type="entry name" value="PA"/>
    <property type="match status" value="1"/>
</dbReference>
<dbReference type="AlphaFoldDB" id="A0A2K1YKQ4"/>
<dbReference type="GO" id="GO:0009610">
    <property type="term" value="P:response to symbiotic fungus"/>
    <property type="evidence" value="ECO:0007669"/>
    <property type="project" value="UniProtKB-ARBA"/>
</dbReference>
<dbReference type="InterPro" id="IPR041469">
    <property type="entry name" value="Subtilisin-like_FN3"/>
</dbReference>
<keyword evidence="8 10" id="KW-0378">Hydrolase</keyword>
<dbReference type="Gene3D" id="2.60.40.2310">
    <property type="match status" value="1"/>
</dbReference>
<comment type="caution">
    <text evidence="11">The sequence shown here is derived from an EMBL/GenBank/DDBJ whole genome shotgun (WGS) entry which is preliminary data.</text>
</comment>
<name>A0A2K1YKQ4_POPTR</name>
<sequence length="410" mass="47112">MNPLFTIFMVLFPIFLLIKGRKSSKKLPPGSLGIPIIGHSLQLLKAMRTNTAEKWLLERIQKYGSISMLTLFGKPTVFIYGKEANKFVFTSDSSTISYSQTKNYVGKMDEEVRMHMEMHWQGKQEITVLPLMKKLSFDVICSLLFGIERGRSRRDKLVTWFQQMIGGIWSVPINLPFTRFNRGLRASVRVRNFLMDLIAEKRMELRKGCWLTKALILTRTSSLRDQNNGEEMTEKEIVDNVILVLTAGHDTSAILITFLIRDLSMEPSIYAVVLQEHEEIAKSKSKGELLTWEDLGKMKYTWKVALEALRMFPPIFGGFRKAVKDIEYDGYIIPEGWQIFWTMNMTHMDDSIFTEPSKFDPTRFDNQASIPPYSFIGFGAGPRMCPGYEFAKTEALHPCACICDIWFLAT</sequence>
<dbReference type="GO" id="GO:0009609">
    <property type="term" value="P:response to symbiotic bacterium"/>
    <property type="evidence" value="ECO:0007669"/>
    <property type="project" value="UniProtKB-ARBA"/>
</dbReference>
<evidence type="ECO:0000256" key="3">
    <source>
        <dbReference type="ARBA" id="ARBA00011073"/>
    </source>
</evidence>
<dbReference type="PANTHER" id="PTHR10795">
    <property type="entry name" value="PROPROTEIN CONVERTASE SUBTILISIN/KEXIN"/>
    <property type="match status" value="1"/>
</dbReference>
<dbReference type="Proteomes" id="UP000006729">
    <property type="component" value="Chromosome 11"/>
</dbReference>
<dbReference type="InterPro" id="IPR036852">
    <property type="entry name" value="Peptidase_S8/S53_dom_sf"/>
</dbReference>
<protein>
    <submittedName>
        <fullName evidence="11">Uncharacterized protein</fullName>
    </submittedName>
</protein>
<dbReference type="InterPro" id="IPR015500">
    <property type="entry name" value="Peptidase_S8_subtilisin-rel"/>
</dbReference>
<evidence type="ECO:0000256" key="9">
    <source>
        <dbReference type="ARBA" id="ARBA00022825"/>
    </source>
</evidence>
<evidence type="ECO:0000313" key="11">
    <source>
        <dbReference type="EMBL" id="PNT13588.3"/>
    </source>
</evidence>
<dbReference type="EMBL" id="CM009300">
    <property type="protein sequence ID" value="PNT13588.3"/>
    <property type="molecule type" value="Genomic_DNA"/>
</dbReference>
<dbReference type="CDD" id="cd02120">
    <property type="entry name" value="PA_subtilisin_like"/>
    <property type="match status" value="1"/>
</dbReference>
<dbReference type="FunFam" id="3.40.50.200:FF:000006">
    <property type="entry name" value="Subtilisin-like protease SBT1.5"/>
    <property type="match status" value="1"/>
</dbReference>
<keyword evidence="4" id="KW-0052">Apoplast</keyword>
<dbReference type="Pfam" id="PF05922">
    <property type="entry name" value="Inhibitor_I9"/>
    <property type="match status" value="1"/>
</dbReference>
<dbReference type="SUPFAM" id="SSF52743">
    <property type="entry name" value="Subtilisin-like"/>
    <property type="match status" value="1"/>
</dbReference>
<dbReference type="PRINTS" id="PR00723">
    <property type="entry name" value="SUBTILISIN"/>
</dbReference>
<dbReference type="PROSITE" id="PS51892">
    <property type="entry name" value="SUBTILASE"/>
    <property type="match status" value="1"/>
</dbReference>
<dbReference type="InterPro" id="IPR010259">
    <property type="entry name" value="S8pro/Inhibitor_I9"/>
</dbReference>
<dbReference type="FunFam" id="2.60.40.2310:FF:000001">
    <property type="entry name" value="Subtilisin-like protease SBT1.5"/>
    <property type="match status" value="1"/>
</dbReference>
<dbReference type="Gene3D" id="3.40.50.200">
    <property type="entry name" value="Peptidase S8/S53 domain"/>
    <property type="match status" value="1"/>
</dbReference>
<dbReference type="InterPro" id="IPR023828">
    <property type="entry name" value="Peptidase_S8_Ser-AS"/>
</dbReference>
<dbReference type="InterPro" id="IPR045051">
    <property type="entry name" value="SBT"/>
</dbReference>
<dbReference type="GO" id="GO:0004252">
    <property type="term" value="F:serine-type endopeptidase activity"/>
    <property type="evidence" value="ECO:0007669"/>
    <property type="project" value="UniProtKB-UniRule"/>
</dbReference>
<comment type="similarity">
    <text evidence="3 10">Belongs to the peptidase S8 family.</text>
</comment>